<evidence type="ECO:0000313" key="11">
    <source>
        <dbReference type="Proteomes" id="UP000219327"/>
    </source>
</evidence>
<keyword evidence="4" id="KW-1133">Transmembrane helix</keyword>
<dbReference type="PROSITE" id="PS50042">
    <property type="entry name" value="CNMP_BINDING_3"/>
    <property type="match status" value="1"/>
</dbReference>
<name>A0A2A5WSV8_9GAMM</name>
<dbReference type="Proteomes" id="UP000219327">
    <property type="component" value="Unassembled WGS sequence"/>
</dbReference>
<dbReference type="PANTHER" id="PTHR45638">
    <property type="entry name" value="CYCLIC NUCLEOTIDE-GATED CATION CHANNEL SUBUNIT A"/>
    <property type="match status" value="1"/>
</dbReference>
<evidence type="ECO:0000259" key="9">
    <source>
        <dbReference type="PROSITE" id="PS50042"/>
    </source>
</evidence>
<dbReference type="InterPro" id="IPR000595">
    <property type="entry name" value="cNMP-bd_dom"/>
</dbReference>
<evidence type="ECO:0000256" key="6">
    <source>
        <dbReference type="ARBA" id="ARBA00023136"/>
    </source>
</evidence>
<dbReference type="EMBL" id="NTKD01000026">
    <property type="protein sequence ID" value="PDH39317.1"/>
    <property type="molecule type" value="Genomic_DNA"/>
</dbReference>
<dbReference type="GO" id="GO:0044877">
    <property type="term" value="F:protein-containing complex binding"/>
    <property type="evidence" value="ECO:0007669"/>
    <property type="project" value="TreeGrafter"/>
</dbReference>
<evidence type="ECO:0000313" key="10">
    <source>
        <dbReference type="EMBL" id="PDH39317.1"/>
    </source>
</evidence>
<feature type="domain" description="Cyclic nucleotide-binding" evidence="9">
    <location>
        <begin position="16"/>
        <end position="122"/>
    </location>
</feature>
<dbReference type="PRINTS" id="PR00103">
    <property type="entry name" value="CAMPKINASE"/>
</dbReference>
<sequence>MLLTIEKVLILKSVPIFASVPETQLVDLATIVESEDFSEGEVIIREGDLGTSMYIVASGKVRLFTNDTEMGTLGNRAVFGELAALDPEPRAASIEALEDCTLLRLDGESLYDLMSGNREVTRGIIRVLCDYTRKNLALAR</sequence>
<dbReference type="Pfam" id="PF00027">
    <property type="entry name" value="cNMP_binding"/>
    <property type="match status" value="1"/>
</dbReference>
<evidence type="ECO:0000256" key="8">
    <source>
        <dbReference type="ARBA" id="ARBA00023303"/>
    </source>
</evidence>
<dbReference type="InterPro" id="IPR014710">
    <property type="entry name" value="RmlC-like_jellyroll"/>
</dbReference>
<keyword evidence="8" id="KW-0407">Ion channel</keyword>
<keyword evidence="6" id="KW-0472">Membrane</keyword>
<reference evidence="10 11" key="1">
    <citation type="submission" date="2017-08" db="EMBL/GenBank/DDBJ databases">
        <title>Fine stratification of microbial communities through a metagenomic profile of the photic zone.</title>
        <authorList>
            <person name="Haro-Moreno J.M."/>
            <person name="Lopez-Perez M."/>
            <person name="De La Torre J."/>
            <person name="Picazo A."/>
            <person name="Camacho A."/>
            <person name="Rodriguez-Valera F."/>
        </authorList>
    </citation>
    <scope>NUCLEOTIDE SEQUENCE [LARGE SCALE GENOMIC DNA]</scope>
    <source>
        <strain evidence="10">MED-G24</strain>
    </source>
</reference>
<dbReference type="InterPro" id="IPR018490">
    <property type="entry name" value="cNMP-bd_dom_sf"/>
</dbReference>
<gene>
    <name evidence="10" type="ORF">CNE99_05840</name>
</gene>
<evidence type="ECO:0000256" key="1">
    <source>
        <dbReference type="ARBA" id="ARBA00004141"/>
    </source>
</evidence>
<evidence type="ECO:0000256" key="2">
    <source>
        <dbReference type="ARBA" id="ARBA00022448"/>
    </source>
</evidence>
<accession>A0A2A5WSV8</accession>
<evidence type="ECO:0000256" key="4">
    <source>
        <dbReference type="ARBA" id="ARBA00022989"/>
    </source>
</evidence>
<comment type="caution">
    <text evidence="10">The sequence shown here is derived from an EMBL/GenBank/DDBJ whole genome shotgun (WGS) entry which is preliminary data.</text>
</comment>
<keyword evidence="2" id="KW-0813">Transport</keyword>
<proteinExistence type="predicted"/>
<evidence type="ECO:0000256" key="7">
    <source>
        <dbReference type="ARBA" id="ARBA00023286"/>
    </source>
</evidence>
<keyword evidence="5" id="KW-0406">Ion transport</keyword>
<comment type="subcellular location">
    <subcellularLocation>
        <location evidence="1">Membrane</location>
        <topology evidence="1">Multi-pass membrane protein</topology>
    </subcellularLocation>
</comment>
<keyword evidence="7" id="KW-1071">Ligand-gated ion channel</keyword>
<evidence type="ECO:0000256" key="3">
    <source>
        <dbReference type="ARBA" id="ARBA00022692"/>
    </source>
</evidence>
<dbReference type="InterPro" id="IPR050866">
    <property type="entry name" value="CNG_cation_channel"/>
</dbReference>
<keyword evidence="3" id="KW-0812">Transmembrane</keyword>
<dbReference type="GO" id="GO:0016020">
    <property type="term" value="C:membrane"/>
    <property type="evidence" value="ECO:0007669"/>
    <property type="project" value="UniProtKB-SubCell"/>
</dbReference>
<dbReference type="InterPro" id="IPR018488">
    <property type="entry name" value="cNMP-bd_CS"/>
</dbReference>
<dbReference type="GO" id="GO:0005221">
    <property type="term" value="F:intracellularly cyclic nucleotide-activated monoatomic cation channel activity"/>
    <property type="evidence" value="ECO:0007669"/>
    <property type="project" value="InterPro"/>
</dbReference>
<dbReference type="SUPFAM" id="SSF51206">
    <property type="entry name" value="cAMP-binding domain-like"/>
    <property type="match status" value="1"/>
</dbReference>
<evidence type="ECO:0000256" key="5">
    <source>
        <dbReference type="ARBA" id="ARBA00023065"/>
    </source>
</evidence>
<dbReference type="AlphaFoldDB" id="A0A2A5WSV8"/>
<dbReference type="PROSITE" id="PS00888">
    <property type="entry name" value="CNMP_BINDING_1"/>
    <property type="match status" value="1"/>
</dbReference>
<dbReference type="PANTHER" id="PTHR45638:SF11">
    <property type="entry name" value="CYCLIC NUCLEOTIDE-GATED CATION CHANNEL SUBUNIT A"/>
    <property type="match status" value="1"/>
</dbReference>
<dbReference type="SMART" id="SM00100">
    <property type="entry name" value="cNMP"/>
    <property type="match status" value="1"/>
</dbReference>
<dbReference type="CDD" id="cd00038">
    <property type="entry name" value="CAP_ED"/>
    <property type="match status" value="1"/>
</dbReference>
<protein>
    <submittedName>
        <fullName evidence="10">Cyclic nucleotide-binding protein</fullName>
    </submittedName>
</protein>
<dbReference type="Gene3D" id="2.60.120.10">
    <property type="entry name" value="Jelly Rolls"/>
    <property type="match status" value="1"/>
</dbReference>
<organism evidence="10 11">
    <name type="scientific">OM182 bacterium MED-G24</name>
    <dbReference type="NCBI Taxonomy" id="1986255"/>
    <lineage>
        <taxon>Bacteria</taxon>
        <taxon>Pseudomonadati</taxon>
        <taxon>Pseudomonadota</taxon>
        <taxon>Gammaproteobacteria</taxon>
        <taxon>OMG group</taxon>
        <taxon>OM182 clade</taxon>
    </lineage>
</organism>